<name>A0A5P1FFM7_ASPOF</name>
<dbReference type="OrthoDB" id="445556at2759"/>
<evidence type="ECO:0000313" key="4">
    <source>
        <dbReference type="Proteomes" id="UP000243459"/>
    </source>
</evidence>
<dbReference type="InterPro" id="IPR001623">
    <property type="entry name" value="DnaJ_domain"/>
</dbReference>
<dbReference type="CDD" id="cd06257">
    <property type="entry name" value="DnaJ"/>
    <property type="match status" value="1"/>
</dbReference>
<dbReference type="Gramene" id="ONK77175">
    <property type="protein sequence ID" value="ONK77175"/>
    <property type="gene ID" value="A4U43_C02F3870"/>
</dbReference>
<organism evidence="3 4">
    <name type="scientific">Asparagus officinalis</name>
    <name type="common">Garden asparagus</name>
    <dbReference type="NCBI Taxonomy" id="4686"/>
    <lineage>
        <taxon>Eukaryota</taxon>
        <taxon>Viridiplantae</taxon>
        <taxon>Streptophyta</taxon>
        <taxon>Embryophyta</taxon>
        <taxon>Tracheophyta</taxon>
        <taxon>Spermatophyta</taxon>
        <taxon>Magnoliopsida</taxon>
        <taxon>Liliopsida</taxon>
        <taxon>Asparagales</taxon>
        <taxon>Asparagaceae</taxon>
        <taxon>Asparagoideae</taxon>
        <taxon>Asparagus</taxon>
    </lineage>
</organism>
<feature type="region of interest" description="Disordered" evidence="1">
    <location>
        <begin position="1"/>
        <end position="59"/>
    </location>
</feature>
<dbReference type="PANTHER" id="PTHR45090">
    <property type="entry name" value="CHAPERONE PROTEIN DNAJ 20 CHLOROPLASTIC"/>
    <property type="match status" value="1"/>
</dbReference>
<evidence type="ECO:0000313" key="3">
    <source>
        <dbReference type="EMBL" id="ONK77175.1"/>
    </source>
</evidence>
<gene>
    <name evidence="3" type="ORF">A4U43_C02F3870</name>
</gene>
<dbReference type="OMA" id="PISGRHE"/>
<accession>A0A5P1FFM7</accession>
<dbReference type="GO" id="GO:0009507">
    <property type="term" value="C:chloroplast"/>
    <property type="evidence" value="ECO:0007669"/>
    <property type="project" value="TreeGrafter"/>
</dbReference>
<keyword evidence="4" id="KW-1185">Reference proteome</keyword>
<feature type="domain" description="J" evidence="2">
    <location>
        <begin position="64"/>
        <end position="132"/>
    </location>
</feature>
<feature type="compositionally biased region" description="Low complexity" evidence="1">
    <location>
        <begin position="34"/>
        <end position="51"/>
    </location>
</feature>
<dbReference type="PANTHER" id="PTHR45090:SF4">
    <property type="entry name" value="J DOMAIN-CONTAINING PROTEIN"/>
    <property type="match status" value="1"/>
</dbReference>
<protein>
    <recommendedName>
        <fullName evidence="2">J domain-containing protein</fullName>
    </recommendedName>
</protein>
<feature type="region of interest" description="Disordered" evidence="1">
    <location>
        <begin position="162"/>
        <end position="195"/>
    </location>
</feature>
<proteinExistence type="predicted"/>
<dbReference type="SUPFAM" id="SSF46565">
    <property type="entry name" value="Chaperone J-domain"/>
    <property type="match status" value="1"/>
</dbReference>
<dbReference type="AlphaFoldDB" id="A0A5P1FFM7"/>
<dbReference type="InterPro" id="IPR036869">
    <property type="entry name" value="J_dom_sf"/>
</dbReference>
<dbReference type="GO" id="GO:0005783">
    <property type="term" value="C:endoplasmic reticulum"/>
    <property type="evidence" value="ECO:0007669"/>
    <property type="project" value="UniProtKB-ARBA"/>
</dbReference>
<dbReference type="Gene3D" id="1.10.287.110">
    <property type="entry name" value="DnaJ domain"/>
    <property type="match status" value="1"/>
</dbReference>
<dbReference type="InterPro" id="IPR053232">
    <property type="entry name" value="DnaJ_C/III_chloroplastic"/>
</dbReference>
<evidence type="ECO:0000256" key="1">
    <source>
        <dbReference type="SAM" id="MobiDB-lite"/>
    </source>
</evidence>
<dbReference type="PROSITE" id="PS50076">
    <property type="entry name" value="DNAJ_2"/>
    <property type="match status" value="1"/>
</dbReference>
<dbReference type="Proteomes" id="UP000243459">
    <property type="component" value="Chromosome 2"/>
</dbReference>
<dbReference type="Pfam" id="PF00226">
    <property type="entry name" value="DnaJ"/>
    <property type="match status" value="1"/>
</dbReference>
<sequence>MRFKPLSHTTKSLFLQPPSQPNKPFTLNPKPLKFPSIHFPSPSPSISSSSFKARPTAAEPKRGSFYELLGVSEGGSGDEIKRAYKQLARKYHPDASPGPELAEEYTRRFIEVQEAYVTLSDPRRRAVYDGDLALGLHPAFSTRRRSDEELEERSQWKSRWHDQVTELKRRSTDKGSEENLSWGARMRSQRAKSST</sequence>
<dbReference type="PRINTS" id="PR00625">
    <property type="entry name" value="JDOMAIN"/>
</dbReference>
<dbReference type="EMBL" id="CM007382">
    <property type="protein sequence ID" value="ONK77175.1"/>
    <property type="molecule type" value="Genomic_DNA"/>
</dbReference>
<reference evidence="4" key="1">
    <citation type="journal article" date="2017" name="Nat. Commun.">
        <title>The asparagus genome sheds light on the origin and evolution of a young Y chromosome.</title>
        <authorList>
            <person name="Harkess A."/>
            <person name="Zhou J."/>
            <person name="Xu C."/>
            <person name="Bowers J.E."/>
            <person name="Van der Hulst R."/>
            <person name="Ayyampalayam S."/>
            <person name="Mercati F."/>
            <person name="Riccardi P."/>
            <person name="McKain M.R."/>
            <person name="Kakrana A."/>
            <person name="Tang H."/>
            <person name="Ray J."/>
            <person name="Groenendijk J."/>
            <person name="Arikit S."/>
            <person name="Mathioni S.M."/>
            <person name="Nakano M."/>
            <person name="Shan H."/>
            <person name="Telgmann-Rauber A."/>
            <person name="Kanno A."/>
            <person name="Yue Z."/>
            <person name="Chen H."/>
            <person name="Li W."/>
            <person name="Chen Y."/>
            <person name="Xu X."/>
            <person name="Zhang Y."/>
            <person name="Luo S."/>
            <person name="Chen H."/>
            <person name="Gao J."/>
            <person name="Mao Z."/>
            <person name="Pires J.C."/>
            <person name="Luo M."/>
            <person name="Kudrna D."/>
            <person name="Wing R.A."/>
            <person name="Meyers B.C."/>
            <person name="Yi K."/>
            <person name="Kong H."/>
            <person name="Lavrijsen P."/>
            <person name="Sunseri F."/>
            <person name="Falavigna A."/>
            <person name="Ye Y."/>
            <person name="Leebens-Mack J.H."/>
            <person name="Chen G."/>
        </authorList>
    </citation>
    <scope>NUCLEOTIDE SEQUENCE [LARGE SCALE GENOMIC DNA]</scope>
    <source>
        <strain evidence="4">cv. DH0086</strain>
    </source>
</reference>
<dbReference type="SMART" id="SM00271">
    <property type="entry name" value="DnaJ"/>
    <property type="match status" value="1"/>
</dbReference>
<evidence type="ECO:0000259" key="2">
    <source>
        <dbReference type="PROSITE" id="PS50076"/>
    </source>
</evidence>
<feature type="compositionally biased region" description="Basic and acidic residues" evidence="1">
    <location>
        <begin position="162"/>
        <end position="177"/>
    </location>
</feature>